<evidence type="ECO:0000256" key="2">
    <source>
        <dbReference type="ARBA" id="ARBA00023150"/>
    </source>
</evidence>
<dbReference type="HAMAP" id="MF_00187">
    <property type="entry name" value="FdhD"/>
    <property type="match status" value="1"/>
</dbReference>
<dbReference type="Gene3D" id="3.10.20.10">
    <property type="match status" value="1"/>
</dbReference>
<feature type="active site" description="Cysteine persulfide intermediate" evidence="3">
    <location>
        <position position="108"/>
    </location>
</feature>
<organism evidence="4 5">
    <name type="scientific">Jeongeupia naejangsanensis</name>
    <dbReference type="NCBI Taxonomy" id="613195"/>
    <lineage>
        <taxon>Bacteria</taxon>
        <taxon>Pseudomonadati</taxon>
        <taxon>Pseudomonadota</taxon>
        <taxon>Betaproteobacteria</taxon>
        <taxon>Neisseriales</taxon>
        <taxon>Chitinibacteraceae</taxon>
        <taxon>Jeongeupia</taxon>
    </lineage>
</organism>
<evidence type="ECO:0000256" key="3">
    <source>
        <dbReference type="HAMAP-Rule" id="MF_00187"/>
    </source>
</evidence>
<accession>A0ABS2BP41</accession>
<dbReference type="Gene3D" id="3.40.140.10">
    <property type="entry name" value="Cytidine Deaminase, domain 2"/>
    <property type="match status" value="1"/>
</dbReference>
<comment type="caution">
    <text evidence="4">The sequence shown here is derived from an EMBL/GenBank/DDBJ whole genome shotgun (WGS) entry which is preliminary data.</text>
</comment>
<comment type="similarity">
    <text evidence="3">Belongs to the FdhD family.</text>
</comment>
<comment type="function">
    <text evidence="3">Required for formate dehydrogenase (FDH) activity. Acts as a sulfur carrier protein that transfers sulfur from IscS to the molybdenum cofactor prior to its insertion into FDH.</text>
</comment>
<dbReference type="InterPro" id="IPR003786">
    <property type="entry name" value="FdhD"/>
</dbReference>
<reference evidence="4 5" key="1">
    <citation type="submission" date="2021-01" db="EMBL/GenBank/DDBJ databases">
        <title>Draft Genome Sequence and Polyhydroxyalkanoate Biosynthetic Potential of Jeongeupia naejangsanensis Type Strain DSM 24253.</title>
        <authorList>
            <person name="Turrini P."/>
            <person name="Artuso I."/>
            <person name="Lugli G.A."/>
            <person name="Frangipani E."/>
            <person name="Ventura M."/>
            <person name="Visca P."/>
        </authorList>
    </citation>
    <scope>NUCLEOTIDE SEQUENCE [LARGE SCALE GENOMIC DNA]</scope>
    <source>
        <strain evidence="4 5">DSM 24253</strain>
    </source>
</reference>
<dbReference type="InterPro" id="IPR016193">
    <property type="entry name" value="Cytidine_deaminase-like"/>
</dbReference>
<dbReference type="PANTHER" id="PTHR30592">
    <property type="entry name" value="FORMATE DEHYDROGENASE"/>
    <property type="match status" value="1"/>
</dbReference>
<sequence>MNGTASHTAVRWADGRFGASDETVADEVPVAMVYNGVSHAVMMASPGDLEELAIGFTLTEGIADRYADIVDVELAGVDGGIEARITLAQHPWQRLKAQRRQLAGRSGCGLCGAEHLQSALRPVARIDSNYTTDAGTLLAGLTAMAAEQPLNRATGSAHAAGWLGAGPLLVREDIGRHNAVDKLVGALRMQRRSDDGALLVTSRASYEIVHKAAAAGIPVIAAISGPTRLAIEMAESAGIALIGFTRDERLTVYSHTWRLDGPNTVAG</sequence>
<dbReference type="Pfam" id="PF02634">
    <property type="entry name" value="FdhD-NarQ"/>
    <property type="match status" value="1"/>
</dbReference>
<proteinExistence type="inferred from homology"/>
<dbReference type="PANTHER" id="PTHR30592:SF1">
    <property type="entry name" value="SULFUR CARRIER PROTEIN FDHD"/>
    <property type="match status" value="1"/>
</dbReference>
<keyword evidence="2 3" id="KW-0501">Molybdenum cofactor biosynthesis</keyword>
<keyword evidence="5" id="KW-1185">Reference proteome</keyword>
<evidence type="ECO:0000313" key="5">
    <source>
        <dbReference type="Proteomes" id="UP000809431"/>
    </source>
</evidence>
<dbReference type="PIRSF" id="PIRSF015626">
    <property type="entry name" value="FdhD"/>
    <property type="match status" value="1"/>
</dbReference>
<comment type="subcellular location">
    <subcellularLocation>
        <location evidence="3">Cytoplasm</location>
    </subcellularLocation>
</comment>
<dbReference type="EMBL" id="JAESND010000010">
    <property type="protein sequence ID" value="MBM3117406.1"/>
    <property type="molecule type" value="Genomic_DNA"/>
</dbReference>
<gene>
    <name evidence="3 4" type="primary">fdhD</name>
    <name evidence="4" type="ORF">JMJ54_16340</name>
</gene>
<name>A0ABS2BP41_9NEIS</name>
<dbReference type="NCBIfam" id="TIGR00129">
    <property type="entry name" value="fdhD_narQ"/>
    <property type="match status" value="1"/>
</dbReference>
<evidence type="ECO:0000313" key="4">
    <source>
        <dbReference type="EMBL" id="MBM3117406.1"/>
    </source>
</evidence>
<protein>
    <recommendedName>
        <fullName evidence="3">Sulfur carrier protein FdhD</fullName>
    </recommendedName>
</protein>
<feature type="binding site" evidence="3">
    <location>
        <begin position="244"/>
        <end position="249"/>
    </location>
    <ligand>
        <name>Mo-bis(molybdopterin guanine dinucleotide)</name>
        <dbReference type="ChEBI" id="CHEBI:60539"/>
    </ligand>
</feature>
<keyword evidence="1 3" id="KW-0963">Cytoplasm</keyword>
<dbReference type="RefSeq" id="WP_203539627.1">
    <property type="nucleotide sequence ID" value="NZ_JAESND010000010.1"/>
</dbReference>
<dbReference type="SUPFAM" id="SSF53927">
    <property type="entry name" value="Cytidine deaminase-like"/>
    <property type="match status" value="1"/>
</dbReference>
<dbReference type="Proteomes" id="UP000809431">
    <property type="component" value="Unassembled WGS sequence"/>
</dbReference>
<evidence type="ECO:0000256" key="1">
    <source>
        <dbReference type="ARBA" id="ARBA00022490"/>
    </source>
</evidence>